<accession>A0A7U7X414</accession>
<sequence length="219" mass="26200">MIWTIINIIFAIFLFSIFWKPILIILVIVGILFLIYYCFWYILLIVIILAFAIFGEHLIIPIMFTLCTIIIIGILYYIYTKILSLKNYHPKTKDELKELIKDKINLKDIDTRFITDMSELFKNSTRSDFKGLKYWDVSNVKSMASMFEGCENFNQDLSSWDISKVKNMDFMFENCVNFNQDLSNWDTSKVDYMHKMFRNCHKLDKSIAQKWKLDQDYLF</sequence>
<organism evidence="1 2">
    <name type="scientific">Campylobacter lari</name>
    <dbReference type="NCBI Taxonomy" id="201"/>
    <lineage>
        <taxon>Bacteria</taxon>
        <taxon>Pseudomonadati</taxon>
        <taxon>Campylobacterota</taxon>
        <taxon>Epsilonproteobacteria</taxon>
        <taxon>Campylobacterales</taxon>
        <taxon>Campylobacteraceae</taxon>
        <taxon>Campylobacter</taxon>
    </lineage>
</organism>
<dbReference type="Pfam" id="PF03382">
    <property type="entry name" value="DUF285"/>
    <property type="match status" value="1"/>
</dbReference>
<proteinExistence type="predicted"/>
<evidence type="ECO:0000313" key="2">
    <source>
        <dbReference type="Proteomes" id="UP000405656"/>
    </source>
</evidence>
<gene>
    <name evidence="1" type="ORF">YZ36_04260</name>
</gene>
<dbReference type="EMBL" id="AACCWZ010000005">
    <property type="protein sequence ID" value="EAK0451191.1"/>
    <property type="molecule type" value="Genomic_DNA"/>
</dbReference>
<dbReference type="InterPro" id="IPR011889">
    <property type="entry name" value="Liste_lipo_26"/>
</dbReference>
<reference evidence="1 2" key="1">
    <citation type="submission" date="2018-05" db="EMBL/GenBank/DDBJ databases">
        <authorList>
            <consortium name="PulseNet: The National Subtyping Network for Foodborne Disease Surveillance"/>
            <person name="Tarr C.L."/>
            <person name="Trees E."/>
            <person name="Katz L.S."/>
            <person name="Carleton-Romer H.A."/>
            <person name="Stroika S."/>
            <person name="Kucerova Z."/>
            <person name="Roache K.F."/>
            <person name="Sabol A.L."/>
            <person name="Besser J."/>
            <person name="Gerner-Smidt P."/>
        </authorList>
    </citation>
    <scope>NUCLEOTIDE SEQUENCE [LARGE SCALE GENOMIC DNA]</scope>
    <source>
        <strain evidence="1 2">20110455</strain>
    </source>
</reference>
<dbReference type="AlphaFoldDB" id="A0A7U7X414"/>
<protein>
    <submittedName>
        <fullName evidence="1">BspA family leucine-rich repeat surface protein</fullName>
    </submittedName>
</protein>
<name>A0A7U7X414_CAMLA</name>
<dbReference type="Proteomes" id="UP000405656">
    <property type="component" value="Unassembled WGS sequence"/>
</dbReference>
<evidence type="ECO:0000313" key="1">
    <source>
        <dbReference type="EMBL" id="EAK0451191.1"/>
    </source>
</evidence>
<comment type="caution">
    <text evidence="1">The sequence shown here is derived from an EMBL/GenBank/DDBJ whole genome shotgun (WGS) entry which is preliminary data.</text>
</comment>
<dbReference type="InterPro" id="IPR005046">
    <property type="entry name" value="DUF285"/>
</dbReference>
<dbReference type="RefSeq" id="WP_012660973.1">
    <property type="nucleotide sequence ID" value="NZ_JAPZIS010000002.1"/>
</dbReference>
<dbReference type="NCBIfam" id="TIGR02167">
    <property type="entry name" value="Liste_lipo_26"/>
    <property type="match status" value="2"/>
</dbReference>